<dbReference type="GO" id="GO:0140359">
    <property type="term" value="F:ABC-type transporter activity"/>
    <property type="evidence" value="ECO:0007669"/>
    <property type="project" value="InterPro"/>
</dbReference>
<feature type="transmembrane region" description="Helical" evidence="5">
    <location>
        <begin position="175"/>
        <end position="201"/>
    </location>
</feature>
<dbReference type="InterPro" id="IPR051784">
    <property type="entry name" value="Nod_factor_ABC_transporter"/>
</dbReference>
<feature type="transmembrane region" description="Helical" evidence="5">
    <location>
        <begin position="143"/>
        <end position="168"/>
    </location>
</feature>
<dbReference type="EMBL" id="JAKGSI010000004">
    <property type="protein sequence ID" value="MCF4007138.1"/>
    <property type="molecule type" value="Genomic_DNA"/>
</dbReference>
<reference evidence="7" key="1">
    <citation type="submission" date="2022-01" db="EMBL/GenBank/DDBJ databases">
        <title>Corynebacterium sp. nov isolated from isolated from the feces of the greater white-fronted geese (Anser albifrons) at Poyang Lake, PR China.</title>
        <authorList>
            <person name="Liu Q."/>
        </authorList>
    </citation>
    <scope>NUCLEOTIDE SEQUENCE</scope>
    <source>
        <strain evidence="7">JCM 32435</strain>
    </source>
</reference>
<protein>
    <submittedName>
        <fullName evidence="7">ABC transporter permease</fullName>
    </submittedName>
</protein>
<evidence type="ECO:0000256" key="5">
    <source>
        <dbReference type="SAM" id="Phobius"/>
    </source>
</evidence>
<proteinExistence type="predicted"/>
<organism evidence="7 8">
    <name type="scientific">Corynebacterium uropygiale</name>
    <dbReference type="NCBI Taxonomy" id="1775911"/>
    <lineage>
        <taxon>Bacteria</taxon>
        <taxon>Bacillati</taxon>
        <taxon>Actinomycetota</taxon>
        <taxon>Actinomycetes</taxon>
        <taxon>Mycobacteriales</taxon>
        <taxon>Corynebacteriaceae</taxon>
        <taxon>Corynebacterium</taxon>
    </lineage>
</organism>
<evidence type="ECO:0000259" key="6">
    <source>
        <dbReference type="Pfam" id="PF01061"/>
    </source>
</evidence>
<feature type="transmembrane region" description="Helical" evidence="5">
    <location>
        <begin position="21"/>
        <end position="43"/>
    </location>
</feature>
<dbReference type="InterPro" id="IPR013525">
    <property type="entry name" value="ABC2_TM"/>
</dbReference>
<evidence type="ECO:0000256" key="4">
    <source>
        <dbReference type="ARBA" id="ARBA00023136"/>
    </source>
</evidence>
<evidence type="ECO:0000256" key="1">
    <source>
        <dbReference type="ARBA" id="ARBA00004141"/>
    </source>
</evidence>
<dbReference type="GO" id="GO:0016020">
    <property type="term" value="C:membrane"/>
    <property type="evidence" value="ECO:0007669"/>
    <property type="project" value="UniProtKB-SubCell"/>
</dbReference>
<dbReference type="AlphaFoldDB" id="A0A9X1QSU8"/>
<evidence type="ECO:0000256" key="2">
    <source>
        <dbReference type="ARBA" id="ARBA00022692"/>
    </source>
</evidence>
<dbReference type="Proteomes" id="UP001139336">
    <property type="component" value="Unassembled WGS sequence"/>
</dbReference>
<feature type="domain" description="ABC-2 type transporter transmembrane" evidence="6">
    <location>
        <begin position="39"/>
        <end position="220"/>
    </location>
</feature>
<keyword evidence="3 5" id="KW-1133">Transmembrane helix</keyword>
<evidence type="ECO:0000256" key="3">
    <source>
        <dbReference type="ARBA" id="ARBA00022989"/>
    </source>
</evidence>
<name>A0A9X1QSU8_9CORY</name>
<feature type="transmembrane region" description="Helical" evidence="5">
    <location>
        <begin position="103"/>
        <end position="131"/>
    </location>
</feature>
<comment type="caution">
    <text evidence="7">The sequence shown here is derived from an EMBL/GenBank/DDBJ whole genome shotgun (WGS) entry which is preliminary data.</text>
</comment>
<feature type="transmembrane region" description="Helical" evidence="5">
    <location>
        <begin position="63"/>
        <end position="82"/>
    </location>
</feature>
<dbReference type="PANTHER" id="PTHR43229:SF6">
    <property type="entry name" value="ABC-TYPE MULTIDRUG TRANSPORT SYSTEM, PERMEASE COMPONENT"/>
    <property type="match status" value="1"/>
</dbReference>
<accession>A0A9X1QSU8</accession>
<gene>
    <name evidence="7" type="ORF">L1O03_08125</name>
</gene>
<keyword evidence="2 5" id="KW-0812">Transmembrane</keyword>
<dbReference type="RefSeq" id="WP_236119282.1">
    <property type="nucleotide sequence ID" value="NZ_JAKGSI010000004.1"/>
</dbReference>
<dbReference type="Pfam" id="PF01061">
    <property type="entry name" value="ABC2_membrane"/>
    <property type="match status" value="1"/>
</dbReference>
<keyword evidence="8" id="KW-1185">Reference proteome</keyword>
<comment type="subcellular location">
    <subcellularLocation>
        <location evidence="1">Membrane</location>
        <topology evidence="1">Multi-pass membrane protein</topology>
    </subcellularLocation>
</comment>
<dbReference type="PANTHER" id="PTHR43229">
    <property type="entry name" value="NODULATION PROTEIN J"/>
    <property type="match status" value="1"/>
</dbReference>
<evidence type="ECO:0000313" key="8">
    <source>
        <dbReference type="Proteomes" id="UP001139336"/>
    </source>
</evidence>
<sequence>MSRTKPLAIARAAMRYARADIRPNLLGFGMVGLLLTEAIFFAVHAFFSTEPVDESVDISRRMYSILGCSVGLAGFFLAQICSEVYTDRVGGTLARVRILPHGALAWSVGKVLATGLMVFLSQAILFLGGILVFPDVSLSLPKAIAVLGVELFMLASIAPIGLIMASLIRGLYSQLVILGGVLALFGTAGLVFPITILPGWVQAIQQCLPFYWGGHVVRSLVVDVPFAEASQSFHPLLGLGIMLAWLVIGFALVPSVMQRSFRKETLGMVASLQAAQRQHVGT</sequence>
<keyword evidence="4 5" id="KW-0472">Membrane</keyword>
<evidence type="ECO:0000313" key="7">
    <source>
        <dbReference type="EMBL" id="MCF4007138.1"/>
    </source>
</evidence>
<feature type="transmembrane region" description="Helical" evidence="5">
    <location>
        <begin position="233"/>
        <end position="253"/>
    </location>
</feature>